<proteinExistence type="predicted"/>
<dbReference type="Proteomes" id="UP000284657">
    <property type="component" value="Unassembled WGS sequence"/>
</dbReference>
<evidence type="ECO:0000313" key="4">
    <source>
        <dbReference type="EMBL" id="RLN62857.1"/>
    </source>
</evidence>
<evidence type="ECO:0000313" key="6">
    <source>
        <dbReference type="Proteomes" id="UP000284657"/>
    </source>
</evidence>
<feature type="domain" description="GAF" evidence="2">
    <location>
        <begin position="302"/>
        <end position="429"/>
    </location>
</feature>
<dbReference type="InterPro" id="IPR029016">
    <property type="entry name" value="GAF-like_dom_sf"/>
</dbReference>
<dbReference type="PANTHER" id="PTHR43102:SF2">
    <property type="entry name" value="GAF DOMAIN-CONTAINING PROTEIN"/>
    <property type="match status" value="1"/>
</dbReference>
<comment type="caution">
    <text evidence="4">The sequence shown here is derived from an EMBL/GenBank/DDBJ whole genome shotgun (WGS) entry which is preliminary data.</text>
</comment>
<dbReference type="SUPFAM" id="SSF55781">
    <property type="entry name" value="GAF domain-like"/>
    <property type="match status" value="1"/>
</dbReference>
<dbReference type="PANTHER" id="PTHR43102">
    <property type="entry name" value="SLR1143 PROTEIN"/>
    <property type="match status" value="1"/>
</dbReference>
<organism evidence="4 5">
    <name type="scientific">Phytophthora kernoviae</name>
    <dbReference type="NCBI Taxonomy" id="325452"/>
    <lineage>
        <taxon>Eukaryota</taxon>
        <taxon>Sar</taxon>
        <taxon>Stramenopiles</taxon>
        <taxon>Oomycota</taxon>
        <taxon>Peronosporomycetes</taxon>
        <taxon>Peronosporales</taxon>
        <taxon>Peronosporaceae</taxon>
        <taxon>Phytophthora</taxon>
    </lineage>
</organism>
<feature type="region of interest" description="Disordered" evidence="1">
    <location>
        <begin position="221"/>
        <end position="246"/>
    </location>
</feature>
<evidence type="ECO:0000259" key="2">
    <source>
        <dbReference type="Pfam" id="PF01590"/>
    </source>
</evidence>
<reference evidence="5 6" key="1">
    <citation type="submission" date="2018-07" db="EMBL/GenBank/DDBJ databases">
        <title>Genome sequencing of oomycete isolates from Chile give support for New Zealand origin for Phytophthora kernoviae and make available the first Nothophytophthora sp. genome.</title>
        <authorList>
            <person name="Studholme D.J."/>
            <person name="Sanfuentes E."/>
            <person name="Panda P."/>
            <person name="Hill R."/>
            <person name="Sambles C."/>
            <person name="Grant M."/>
            <person name="Williams N.M."/>
            <person name="Mcdougal R.L."/>
        </authorList>
    </citation>
    <scope>NUCLEOTIDE SEQUENCE [LARGE SCALE GENOMIC DNA]</scope>
    <source>
        <strain evidence="4">Chile6</strain>
        <strain evidence="3">Chile7</strain>
    </source>
</reference>
<dbReference type="Proteomes" id="UP000277300">
    <property type="component" value="Unassembled WGS sequence"/>
</dbReference>
<accession>A0A3F2RRI8</accession>
<dbReference type="AlphaFoldDB" id="A0A3F2RRI8"/>
<protein>
    <recommendedName>
        <fullName evidence="2">GAF domain-containing protein</fullName>
    </recommendedName>
</protein>
<dbReference type="EMBL" id="MBAD02000831">
    <property type="protein sequence ID" value="RLN62294.1"/>
    <property type="molecule type" value="Genomic_DNA"/>
</dbReference>
<evidence type="ECO:0000256" key="1">
    <source>
        <dbReference type="SAM" id="MobiDB-lite"/>
    </source>
</evidence>
<gene>
    <name evidence="3" type="ORF">BBJ29_005029</name>
    <name evidence="4" type="ORF">BBP00_00004491</name>
</gene>
<dbReference type="Gene3D" id="3.30.450.40">
    <property type="match status" value="1"/>
</dbReference>
<evidence type="ECO:0000313" key="3">
    <source>
        <dbReference type="EMBL" id="RLN62294.1"/>
    </source>
</evidence>
<evidence type="ECO:0000313" key="5">
    <source>
        <dbReference type="Proteomes" id="UP000277300"/>
    </source>
</evidence>
<name>A0A3F2RRI8_9STRA</name>
<dbReference type="Pfam" id="PF01590">
    <property type="entry name" value="GAF"/>
    <property type="match status" value="1"/>
</dbReference>
<dbReference type="OrthoDB" id="21225at2759"/>
<dbReference type="EMBL" id="MBDO02000110">
    <property type="protein sequence ID" value="RLN62857.1"/>
    <property type="molecule type" value="Genomic_DNA"/>
</dbReference>
<sequence length="446" mass="49073">MLHRRENSGDGSQRRYVRASDRRLAEVVAQASRRIDWDDLRRRHSKVADVTTETQLDGTLVTATCIIECSIAEISALVNPPTSQHYVCAMRELIGRDFIYGAIVHHAKEITTQDVTVKTVTLMKRHLLARSEQWCFVSSVKALEPSASPIQADAPDAEPASAVIARVLSNVLGSATPEEKPMVIRVIKHLLNPKARVESKFRADPIDLARSLGHLVQEEKLSDSLAEEETNQATEASLEDGETPPLAGATGRLYPLRYQDVSDNAEPADLPSHPVPVDESRRLGWIDSHPSIVCHMMDLPELQLLCDVARGELRCDATLVTIIGPDASYVVASTDAGWRGCSIPRDHSICAHTLMSKEPLLVPHPEADVRFSAMNLVRRDGVRFYFGFPILISYPEGDTTAIGTFCCVHAGQSRNVSESQYALMTTLAEGATRVMESHASLLLKQS</sequence>
<dbReference type="InterPro" id="IPR003018">
    <property type="entry name" value="GAF"/>
</dbReference>